<evidence type="ECO:0000256" key="7">
    <source>
        <dbReference type="ARBA" id="ARBA00023128"/>
    </source>
</evidence>
<dbReference type="InterPro" id="IPR009000">
    <property type="entry name" value="Transl_B-barrel_sf"/>
</dbReference>
<dbReference type="EMBL" id="BEYU01000031">
    <property type="protein sequence ID" value="GBG27487.1"/>
    <property type="molecule type" value="Genomic_DNA"/>
</dbReference>
<dbReference type="InterPro" id="IPR000795">
    <property type="entry name" value="T_Tr_GTP-bd_dom"/>
</dbReference>
<comment type="function">
    <text evidence="9">One of the essential components for the initiation of protein synthesis. Protects formylmethionyl-tRNA from spontaneous hydrolysis and promotes its binding to the 30S ribosomal subunits. Also involved in the hydrolysis of GTP during the formation of the 70S ribosomal complex.</text>
</comment>
<keyword evidence="3 13" id="KW-0396">Initiation factor</keyword>
<dbReference type="GO" id="GO:0005739">
    <property type="term" value="C:mitochondrion"/>
    <property type="evidence" value="ECO:0007669"/>
    <property type="project" value="UniProtKB-SubCell"/>
</dbReference>
<dbReference type="GO" id="GO:0005525">
    <property type="term" value="F:GTP binding"/>
    <property type="evidence" value="ECO:0007669"/>
    <property type="project" value="UniProtKB-KW"/>
</dbReference>
<dbReference type="InterPro" id="IPR000178">
    <property type="entry name" value="TF_IF2_bacterial-like"/>
</dbReference>
<feature type="domain" description="Tr-type G" evidence="12">
    <location>
        <begin position="240"/>
        <end position="413"/>
    </location>
</feature>
<evidence type="ECO:0000256" key="9">
    <source>
        <dbReference type="ARBA" id="ARBA00025162"/>
    </source>
</evidence>
<comment type="similarity">
    <text evidence="2">Belongs to the TRAFAC class translation factor GTPase superfamily. Classic translation factor GTPase family. IF-2 subfamily.</text>
</comment>
<dbReference type="PANTHER" id="PTHR43381">
    <property type="entry name" value="TRANSLATION INITIATION FACTOR IF-2-RELATED"/>
    <property type="match status" value="1"/>
</dbReference>
<keyword evidence="6" id="KW-0809">Transit peptide</keyword>
<dbReference type="SUPFAM" id="SSF50447">
    <property type="entry name" value="Translation proteins"/>
    <property type="match status" value="2"/>
</dbReference>
<sequence>MALRAGDNEEEVPLDNVSYEMPSSNDDADDLLMNDNSSSDGRSSKDKFAKKKKREYSRKYSDKQGDEDSAGRGKKDRFGGGDGAKKKKAKNAQSTPAPPAVRVVVSLPESLTVRELSLRSGIPTRRIITKLVEVGGLDSNSSQMDSEAEKESGVRVRTNVSSYLLRQLKFEQKSGRRRKSRIANQEVSAVAEALTINTEVAELLMMEFGIETKHEKNRVKDEFRTDLETLSADAVAKFPTRSPIVTVMGHVDHGKTSLLDALRSTDVAGGEAGGITQSVGAFKFALDEQSIVFLDTPGHEAFTSMRRCGTLLTDVVVLVIAATDGVRPQTVESIEMARAANVPIIVAVSKVDMPGIDADDAMYRISSELTGHDVLTDLHGGAVQIIPIAAPSRRGLDDLSEAILLQSAEMNLVADPKSRGEAVVLESRLDQGMGGVADIVTRWGTLKVGDNVVCGEQHARVRQLLDTVTGKPLKEAGPATPVRLVGFKEPPAPASDILAVSSTKRAREVADLRARRRRDIEAEAAERLRFEAEQRAAARQASETGEKAKGKKGKPADEEEDEDERPMPLPDVVPIVLKADTDGSLEALRYSVEGLSLEFLQKYEESSGVEIEDPSEFGMKVIRRGVGPIASSDVELAKTFGARIFAFNVRAPNSVVRVAEQGGVEIVTQSVIYHLLDDMRKIMSEELTEKDNVQVLGSAKVLKIFKMNPRNRREGEWIVAGCSVESGEVAKSSRMRVRRGDEIIHRGGLDSLRHFKDDVGKVKQGQECGITLSAFQEFEEGDIIEAYIET</sequence>
<evidence type="ECO:0000313" key="14">
    <source>
        <dbReference type="Proteomes" id="UP000241890"/>
    </source>
</evidence>
<keyword evidence="8" id="KW-0342">GTP-binding</keyword>
<dbReference type="Pfam" id="PF22042">
    <property type="entry name" value="EF-G_D2"/>
    <property type="match status" value="1"/>
</dbReference>
<evidence type="ECO:0000259" key="12">
    <source>
        <dbReference type="PROSITE" id="PS51722"/>
    </source>
</evidence>
<dbReference type="InterPro" id="IPR005225">
    <property type="entry name" value="Small_GTP-bd"/>
</dbReference>
<comment type="subcellular location">
    <subcellularLocation>
        <location evidence="1">Mitochondrion</location>
    </subcellularLocation>
</comment>
<keyword evidence="4" id="KW-0547">Nucleotide-binding</keyword>
<dbReference type="SUPFAM" id="SSF52540">
    <property type="entry name" value="P-loop containing nucleoside triphosphate hydrolases"/>
    <property type="match status" value="1"/>
</dbReference>
<dbReference type="CDD" id="cd03692">
    <property type="entry name" value="mtIF2_IVc"/>
    <property type="match status" value="1"/>
</dbReference>
<protein>
    <recommendedName>
        <fullName evidence="10">Translation initiation factor IF-2, mitochondrial</fullName>
    </recommendedName>
</protein>
<dbReference type="InterPro" id="IPR044145">
    <property type="entry name" value="IF2_II"/>
</dbReference>
<dbReference type="Gene3D" id="3.40.50.10050">
    <property type="entry name" value="Translation initiation factor IF- 2, domain 3"/>
    <property type="match status" value="1"/>
</dbReference>
<evidence type="ECO:0000256" key="6">
    <source>
        <dbReference type="ARBA" id="ARBA00022946"/>
    </source>
</evidence>
<evidence type="ECO:0000256" key="3">
    <source>
        <dbReference type="ARBA" id="ARBA00022540"/>
    </source>
</evidence>
<dbReference type="Pfam" id="PF11987">
    <property type="entry name" value="IF-2"/>
    <property type="match status" value="1"/>
</dbReference>
<dbReference type="InParanoid" id="A0A2R5G8W8"/>
<accession>A0A2R5G8W8</accession>
<keyword evidence="7" id="KW-0496">Mitochondrion</keyword>
<dbReference type="PANTHER" id="PTHR43381:SF20">
    <property type="entry name" value="TRANSLATION INITIATION FACTOR IF-2, MITOCHONDRIAL"/>
    <property type="match status" value="1"/>
</dbReference>
<gene>
    <name evidence="13" type="ORF">FCC1311_037092</name>
</gene>
<dbReference type="FunFam" id="2.40.30.10:FF:000008">
    <property type="entry name" value="Translation initiation factor IF-2"/>
    <property type="match status" value="1"/>
</dbReference>
<dbReference type="FunFam" id="3.40.50.300:FF:000019">
    <property type="entry name" value="Translation initiation factor IF-2"/>
    <property type="match status" value="1"/>
</dbReference>
<proteinExistence type="inferred from homology"/>
<evidence type="ECO:0000313" key="13">
    <source>
        <dbReference type="EMBL" id="GBG27487.1"/>
    </source>
</evidence>
<dbReference type="InterPro" id="IPR036925">
    <property type="entry name" value="TIF_IF2_dom3_sf"/>
</dbReference>
<evidence type="ECO:0000256" key="1">
    <source>
        <dbReference type="ARBA" id="ARBA00004173"/>
    </source>
</evidence>
<dbReference type="PROSITE" id="PS51722">
    <property type="entry name" value="G_TR_2"/>
    <property type="match status" value="1"/>
</dbReference>
<feature type="region of interest" description="Disordered" evidence="11">
    <location>
        <begin position="1"/>
        <end position="98"/>
    </location>
</feature>
<dbReference type="Gene3D" id="2.40.30.10">
    <property type="entry name" value="Translation factors"/>
    <property type="match status" value="2"/>
</dbReference>
<dbReference type="PROSITE" id="PS01176">
    <property type="entry name" value="IF2"/>
    <property type="match status" value="1"/>
</dbReference>
<dbReference type="OrthoDB" id="361630at2759"/>
<evidence type="ECO:0000256" key="11">
    <source>
        <dbReference type="SAM" id="MobiDB-lite"/>
    </source>
</evidence>
<reference evidence="13 14" key="1">
    <citation type="submission" date="2017-12" db="EMBL/GenBank/DDBJ databases">
        <title>Sequencing, de novo assembly and annotation of complete genome of a new Thraustochytrid species, strain FCC1311.</title>
        <authorList>
            <person name="Sedici K."/>
            <person name="Godart F."/>
            <person name="Aiese Cigliano R."/>
            <person name="Sanseverino W."/>
            <person name="Barakat M."/>
            <person name="Ortet P."/>
            <person name="Marechal E."/>
            <person name="Cagnac O."/>
            <person name="Amato A."/>
        </authorList>
    </citation>
    <scope>NUCLEOTIDE SEQUENCE [LARGE SCALE GENOMIC DNA]</scope>
</reference>
<evidence type="ECO:0000256" key="8">
    <source>
        <dbReference type="ARBA" id="ARBA00023134"/>
    </source>
</evidence>
<dbReference type="NCBIfam" id="TIGR00231">
    <property type="entry name" value="small_GTP"/>
    <property type="match status" value="1"/>
</dbReference>
<name>A0A2R5G8W8_9STRA</name>
<dbReference type="Pfam" id="PF00009">
    <property type="entry name" value="GTP_EFTU"/>
    <property type="match status" value="1"/>
</dbReference>
<dbReference type="InterPro" id="IPR023115">
    <property type="entry name" value="TIF_IF2_dom3"/>
</dbReference>
<dbReference type="GO" id="GO:0003743">
    <property type="term" value="F:translation initiation factor activity"/>
    <property type="evidence" value="ECO:0007669"/>
    <property type="project" value="UniProtKB-KW"/>
</dbReference>
<dbReference type="CDD" id="cd03702">
    <property type="entry name" value="IF2_mtIF2_II"/>
    <property type="match status" value="1"/>
</dbReference>
<dbReference type="Proteomes" id="UP000241890">
    <property type="component" value="Unassembled WGS sequence"/>
</dbReference>
<dbReference type="Gene3D" id="3.40.50.300">
    <property type="entry name" value="P-loop containing nucleotide triphosphate hydrolases"/>
    <property type="match status" value="1"/>
</dbReference>
<comment type="caution">
    <text evidence="13">The sequence shown here is derived from an EMBL/GenBank/DDBJ whole genome shotgun (WGS) entry which is preliminary data.</text>
</comment>
<feature type="region of interest" description="Disordered" evidence="11">
    <location>
        <begin position="533"/>
        <end position="568"/>
    </location>
</feature>
<dbReference type="GO" id="GO:0003924">
    <property type="term" value="F:GTPase activity"/>
    <property type="evidence" value="ECO:0007669"/>
    <property type="project" value="InterPro"/>
</dbReference>
<dbReference type="InterPro" id="IPR027417">
    <property type="entry name" value="P-loop_NTPase"/>
</dbReference>
<dbReference type="AlphaFoldDB" id="A0A2R5G8W8"/>
<feature type="compositionally biased region" description="Basic and acidic residues" evidence="11">
    <location>
        <begin position="57"/>
        <end position="79"/>
    </location>
</feature>
<dbReference type="CDD" id="cd01887">
    <property type="entry name" value="IF2_eIF5B"/>
    <property type="match status" value="1"/>
</dbReference>
<organism evidence="13 14">
    <name type="scientific">Hondaea fermentalgiana</name>
    <dbReference type="NCBI Taxonomy" id="2315210"/>
    <lineage>
        <taxon>Eukaryota</taxon>
        <taxon>Sar</taxon>
        <taxon>Stramenopiles</taxon>
        <taxon>Bigyra</taxon>
        <taxon>Labyrinthulomycetes</taxon>
        <taxon>Thraustochytrida</taxon>
        <taxon>Thraustochytriidae</taxon>
        <taxon>Hondaea</taxon>
    </lineage>
</organism>
<dbReference type="FunFam" id="3.40.50.10050:FF:000001">
    <property type="entry name" value="Translation initiation factor IF-2"/>
    <property type="match status" value="1"/>
</dbReference>
<keyword evidence="14" id="KW-1185">Reference proteome</keyword>
<keyword evidence="5" id="KW-0648">Protein biosynthesis</keyword>
<evidence type="ECO:0000256" key="2">
    <source>
        <dbReference type="ARBA" id="ARBA00007733"/>
    </source>
</evidence>
<evidence type="ECO:0000256" key="4">
    <source>
        <dbReference type="ARBA" id="ARBA00022741"/>
    </source>
</evidence>
<evidence type="ECO:0000256" key="5">
    <source>
        <dbReference type="ARBA" id="ARBA00022917"/>
    </source>
</evidence>
<evidence type="ECO:0000256" key="10">
    <source>
        <dbReference type="ARBA" id="ARBA00044200"/>
    </source>
</evidence>
<dbReference type="InterPro" id="IPR015760">
    <property type="entry name" value="TIF_IF2"/>
</dbReference>
<dbReference type="SUPFAM" id="SSF52156">
    <property type="entry name" value="Initiation factor IF2/eIF5b, domain 3"/>
    <property type="match status" value="1"/>
</dbReference>
<dbReference type="InterPro" id="IPR053905">
    <property type="entry name" value="EF-G-like_DII"/>
</dbReference>